<organism evidence="2 3">
    <name type="scientific">Diplogelasinospora grovesii</name>
    <dbReference type="NCBI Taxonomy" id="303347"/>
    <lineage>
        <taxon>Eukaryota</taxon>
        <taxon>Fungi</taxon>
        <taxon>Dikarya</taxon>
        <taxon>Ascomycota</taxon>
        <taxon>Pezizomycotina</taxon>
        <taxon>Sordariomycetes</taxon>
        <taxon>Sordariomycetidae</taxon>
        <taxon>Sordariales</taxon>
        <taxon>Diplogelasinosporaceae</taxon>
        <taxon>Diplogelasinospora</taxon>
    </lineage>
</organism>
<reference evidence="3" key="1">
    <citation type="journal article" date="2023" name="Mol. Phylogenet. Evol.">
        <title>Genome-scale phylogeny and comparative genomics of the fungal order Sordariales.</title>
        <authorList>
            <person name="Hensen N."/>
            <person name="Bonometti L."/>
            <person name="Westerberg I."/>
            <person name="Brannstrom I.O."/>
            <person name="Guillou S."/>
            <person name="Cros-Aarteil S."/>
            <person name="Calhoun S."/>
            <person name="Haridas S."/>
            <person name="Kuo A."/>
            <person name="Mondo S."/>
            <person name="Pangilinan J."/>
            <person name="Riley R."/>
            <person name="LaButti K."/>
            <person name="Andreopoulos B."/>
            <person name="Lipzen A."/>
            <person name="Chen C."/>
            <person name="Yan M."/>
            <person name="Daum C."/>
            <person name="Ng V."/>
            <person name="Clum A."/>
            <person name="Steindorff A."/>
            <person name="Ohm R.A."/>
            <person name="Martin F."/>
            <person name="Silar P."/>
            <person name="Natvig D.O."/>
            <person name="Lalanne C."/>
            <person name="Gautier V."/>
            <person name="Ament-Velasquez S.L."/>
            <person name="Kruys A."/>
            <person name="Hutchinson M.I."/>
            <person name="Powell A.J."/>
            <person name="Barry K."/>
            <person name="Miller A.N."/>
            <person name="Grigoriev I.V."/>
            <person name="Debuchy R."/>
            <person name="Gladieux P."/>
            <person name="Hiltunen Thoren M."/>
            <person name="Johannesson H."/>
        </authorList>
    </citation>
    <scope>NUCLEOTIDE SEQUENCE [LARGE SCALE GENOMIC DNA]</scope>
    <source>
        <strain evidence="3">CBS 340.73</strain>
    </source>
</reference>
<feature type="region of interest" description="Disordered" evidence="1">
    <location>
        <begin position="1"/>
        <end position="166"/>
    </location>
</feature>
<accession>A0AAN6NHW6</accession>
<evidence type="ECO:0000313" key="2">
    <source>
        <dbReference type="EMBL" id="KAK3946089.1"/>
    </source>
</evidence>
<feature type="compositionally biased region" description="Low complexity" evidence="1">
    <location>
        <begin position="402"/>
        <end position="419"/>
    </location>
</feature>
<evidence type="ECO:0000256" key="1">
    <source>
        <dbReference type="SAM" id="MobiDB-lite"/>
    </source>
</evidence>
<dbReference type="Proteomes" id="UP001303473">
    <property type="component" value="Unassembled WGS sequence"/>
</dbReference>
<feature type="region of interest" description="Disordered" evidence="1">
    <location>
        <begin position="381"/>
        <end position="435"/>
    </location>
</feature>
<dbReference type="AlphaFoldDB" id="A0AAN6NHW6"/>
<feature type="region of interest" description="Disordered" evidence="1">
    <location>
        <begin position="318"/>
        <end position="358"/>
    </location>
</feature>
<dbReference type="EMBL" id="MU853752">
    <property type="protein sequence ID" value="KAK3946089.1"/>
    <property type="molecule type" value="Genomic_DNA"/>
</dbReference>
<feature type="compositionally biased region" description="Low complexity" evidence="1">
    <location>
        <begin position="87"/>
        <end position="102"/>
    </location>
</feature>
<feature type="compositionally biased region" description="Low complexity" evidence="1">
    <location>
        <begin position="111"/>
        <end position="127"/>
    </location>
</feature>
<proteinExistence type="predicted"/>
<gene>
    <name evidence="2" type="ORF">QBC46DRAFT_69</name>
</gene>
<name>A0AAN6NHW6_9PEZI</name>
<comment type="caution">
    <text evidence="2">The sequence shown here is derived from an EMBL/GenBank/DDBJ whole genome shotgun (WGS) entry which is preliminary data.</text>
</comment>
<feature type="compositionally biased region" description="Basic and acidic residues" evidence="1">
    <location>
        <begin position="41"/>
        <end position="50"/>
    </location>
</feature>
<evidence type="ECO:0000313" key="3">
    <source>
        <dbReference type="Proteomes" id="UP001303473"/>
    </source>
</evidence>
<protein>
    <submittedName>
        <fullName evidence="2">Uncharacterized protein</fullName>
    </submittedName>
</protein>
<sequence>MQYKMSYAREQQVPPAAAHHRQQQQAGKPVKPSRSQIAPEAHFDPNELSRRLYLVLADQKEHAERSRRARAAAEASSSSRSKENHHTGAAAASSGRRNGGSTVAAGAPPARSSQEGQRSSSTTSRSSKPQEKASAADLITELRRSKSRKTPPPTKPGEPAAEYHHVPKEAAKQFARTTTSEVMRGTVREHSSGLVHQLSKRALKLQQGNQPPVSLDRTQLQRAPRIPEEVLSPVERAREQQQNGHTFESELSRILPESHPYHQRTAAAAAAARRNSTGNAEQHYDVMEKIQDNRRSLILMEPLLDMVAEDVVMAATITTTPPPNEHQQEAPGLPAHEHRVDWTQSDESKHASRPKLMLPPLLRKADSIWTLKGRLGGHKAAAAAAPATIQEHPTEDTTKSGSSPLSPTNPKSPKSPSSKTGGFFAKFKRQPPTPL</sequence>
<feature type="compositionally biased region" description="Basic and acidic residues" evidence="1">
    <location>
        <begin position="335"/>
        <end position="350"/>
    </location>
</feature>
<keyword evidence="3" id="KW-1185">Reference proteome</keyword>